<protein>
    <submittedName>
        <fullName evidence="7">RNA polymerase sigma factor SigY</fullName>
    </submittedName>
</protein>
<dbReference type="NCBIfam" id="TIGR02937">
    <property type="entry name" value="sigma70-ECF"/>
    <property type="match status" value="1"/>
</dbReference>
<dbReference type="PANTHER" id="PTHR43133:SF60">
    <property type="entry name" value="RNA POLYMERASE SIGMA FACTOR SIGV"/>
    <property type="match status" value="1"/>
</dbReference>
<dbReference type="Gene3D" id="1.10.10.10">
    <property type="entry name" value="Winged helix-like DNA-binding domain superfamily/Winged helix DNA-binding domain"/>
    <property type="match status" value="1"/>
</dbReference>
<evidence type="ECO:0000259" key="6">
    <source>
        <dbReference type="Pfam" id="PF08281"/>
    </source>
</evidence>
<dbReference type="KEGG" id="tum:CBW65_09225"/>
<dbReference type="Gene3D" id="1.10.1740.10">
    <property type="match status" value="1"/>
</dbReference>
<accession>A0A1Y0IMZ0</accession>
<dbReference type="InterPro" id="IPR013324">
    <property type="entry name" value="RNA_pol_sigma_r3/r4-like"/>
</dbReference>
<dbReference type="InterPro" id="IPR036388">
    <property type="entry name" value="WH-like_DNA-bd_sf"/>
</dbReference>
<comment type="similarity">
    <text evidence="1">Belongs to the sigma-70 factor family. ECF subfamily.</text>
</comment>
<dbReference type="GO" id="GO:0016987">
    <property type="term" value="F:sigma factor activity"/>
    <property type="evidence" value="ECO:0007669"/>
    <property type="project" value="UniProtKB-KW"/>
</dbReference>
<evidence type="ECO:0000313" key="8">
    <source>
        <dbReference type="Proteomes" id="UP000195437"/>
    </source>
</evidence>
<dbReference type="InterPro" id="IPR013325">
    <property type="entry name" value="RNA_pol_sigma_r2"/>
</dbReference>
<keyword evidence="8" id="KW-1185">Reference proteome</keyword>
<sequence length="179" mass="20983">MEVREEQELIKLAVKGDTVALSMLMQQHYSFLMKYLLKVTLNPTLAEDVTQETMIKCIEKIHLYNGKSKFSSWLITIATNLYIDDLRKKKRERSWQEQEQSLRKMRWQTSQLQDDWPHVLDALGGLSEDVRLPIILKHYYGYSYDEIADIMQLAPGTVKSRIHNGLKSLRKELSHDDLS</sequence>
<feature type="domain" description="RNA polymerase sigma factor 70 region 4 type 2" evidence="6">
    <location>
        <begin position="120"/>
        <end position="169"/>
    </location>
</feature>
<dbReference type="InterPro" id="IPR007627">
    <property type="entry name" value="RNA_pol_sigma70_r2"/>
</dbReference>
<evidence type="ECO:0000313" key="7">
    <source>
        <dbReference type="EMBL" id="ARU61196.1"/>
    </source>
</evidence>
<dbReference type="PANTHER" id="PTHR43133">
    <property type="entry name" value="RNA POLYMERASE ECF-TYPE SIGMA FACTO"/>
    <property type="match status" value="1"/>
</dbReference>
<evidence type="ECO:0000256" key="2">
    <source>
        <dbReference type="ARBA" id="ARBA00023015"/>
    </source>
</evidence>
<proteinExistence type="inferred from homology"/>
<dbReference type="Pfam" id="PF04542">
    <property type="entry name" value="Sigma70_r2"/>
    <property type="match status" value="1"/>
</dbReference>
<gene>
    <name evidence="7" type="ORF">CBW65_09225</name>
</gene>
<dbReference type="SUPFAM" id="SSF88946">
    <property type="entry name" value="Sigma2 domain of RNA polymerase sigma factors"/>
    <property type="match status" value="1"/>
</dbReference>
<dbReference type="GO" id="GO:0003677">
    <property type="term" value="F:DNA binding"/>
    <property type="evidence" value="ECO:0007669"/>
    <property type="project" value="InterPro"/>
</dbReference>
<organism evidence="7 8">
    <name type="scientific">Tumebacillus avium</name>
    <dbReference type="NCBI Taxonomy" id="1903704"/>
    <lineage>
        <taxon>Bacteria</taxon>
        <taxon>Bacillati</taxon>
        <taxon>Bacillota</taxon>
        <taxon>Bacilli</taxon>
        <taxon>Bacillales</taxon>
        <taxon>Alicyclobacillaceae</taxon>
        <taxon>Tumebacillus</taxon>
    </lineage>
</organism>
<dbReference type="EMBL" id="CP021434">
    <property type="protein sequence ID" value="ARU61196.1"/>
    <property type="molecule type" value="Genomic_DNA"/>
</dbReference>
<dbReference type="NCBIfam" id="NF007216">
    <property type="entry name" value="PRK09638.1"/>
    <property type="match status" value="1"/>
</dbReference>
<reference evidence="8" key="1">
    <citation type="submission" date="2017-05" db="EMBL/GenBank/DDBJ databases">
        <authorList>
            <person name="Sung H."/>
        </authorList>
    </citation>
    <scope>NUCLEOTIDE SEQUENCE [LARGE SCALE GENOMIC DNA]</scope>
    <source>
        <strain evidence="8">AR23208</strain>
    </source>
</reference>
<evidence type="ECO:0000259" key="5">
    <source>
        <dbReference type="Pfam" id="PF04542"/>
    </source>
</evidence>
<keyword evidence="4" id="KW-0804">Transcription</keyword>
<keyword evidence="3" id="KW-0731">Sigma factor</keyword>
<dbReference type="CDD" id="cd06171">
    <property type="entry name" value="Sigma70_r4"/>
    <property type="match status" value="1"/>
</dbReference>
<name>A0A1Y0IMZ0_9BACL</name>
<dbReference type="Pfam" id="PF08281">
    <property type="entry name" value="Sigma70_r4_2"/>
    <property type="match status" value="1"/>
</dbReference>
<dbReference type="OrthoDB" id="2381110at2"/>
<dbReference type="RefSeq" id="WP_087456577.1">
    <property type="nucleotide sequence ID" value="NZ_CP021434.1"/>
</dbReference>
<feature type="domain" description="RNA polymerase sigma-70 region 2" evidence="5">
    <location>
        <begin position="24"/>
        <end position="91"/>
    </location>
</feature>
<dbReference type="InterPro" id="IPR013249">
    <property type="entry name" value="RNA_pol_sigma70_r4_t2"/>
</dbReference>
<dbReference type="InterPro" id="IPR039425">
    <property type="entry name" value="RNA_pol_sigma-70-like"/>
</dbReference>
<dbReference type="SUPFAM" id="SSF88659">
    <property type="entry name" value="Sigma3 and sigma4 domains of RNA polymerase sigma factors"/>
    <property type="match status" value="1"/>
</dbReference>
<keyword evidence="2" id="KW-0805">Transcription regulation</keyword>
<evidence type="ECO:0000256" key="4">
    <source>
        <dbReference type="ARBA" id="ARBA00023163"/>
    </source>
</evidence>
<evidence type="ECO:0000256" key="3">
    <source>
        <dbReference type="ARBA" id="ARBA00023082"/>
    </source>
</evidence>
<dbReference type="AlphaFoldDB" id="A0A1Y0IMZ0"/>
<dbReference type="InterPro" id="IPR014284">
    <property type="entry name" value="RNA_pol_sigma-70_dom"/>
</dbReference>
<evidence type="ECO:0000256" key="1">
    <source>
        <dbReference type="ARBA" id="ARBA00010641"/>
    </source>
</evidence>
<dbReference type="Proteomes" id="UP000195437">
    <property type="component" value="Chromosome"/>
</dbReference>
<dbReference type="GO" id="GO:0006352">
    <property type="term" value="P:DNA-templated transcription initiation"/>
    <property type="evidence" value="ECO:0007669"/>
    <property type="project" value="InterPro"/>
</dbReference>